<gene>
    <name evidence="5" type="ORF">FSP39_020659</name>
</gene>
<feature type="region of interest" description="Disordered" evidence="4">
    <location>
        <begin position="465"/>
        <end position="508"/>
    </location>
</feature>
<dbReference type="SUPFAM" id="SSF50978">
    <property type="entry name" value="WD40 repeat-like"/>
    <property type="match status" value="1"/>
</dbReference>
<dbReference type="PROSITE" id="PS50082">
    <property type="entry name" value="WD_REPEATS_2"/>
    <property type="match status" value="3"/>
</dbReference>
<dbReference type="InterPro" id="IPR045151">
    <property type="entry name" value="DCAF8"/>
</dbReference>
<feature type="compositionally biased region" description="Basic residues" evidence="4">
    <location>
        <begin position="723"/>
        <end position="735"/>
    </location>
</feature>
<feature type="region of interest" description="Disordered" evidence="4">
    <location>
        <begin position="667"/>
        <end position="742"/>
    </location>
</feature>
<dbReference type="InterPro" id="IPR036322">
    <property type="entry name" value="WD40_repeat_dom_sf"/>
</dbReference>
<feature type="region of interest" description="Disordered" evidence="4">
    <location>
        <begin position="392"/>
        <end position="447"/>
    </location>
</feature>
<dbReference type="InterPro" id="IPR015943">
    <property type="entry name" value="WD40/YVTN_repeat-like_dom_sf"/>
</dbReference>
<protein>
    <recommendedName>
        <fullName evidence="7">DDB1-and CUL4-associated factor 5</fullName>
    </recommendedName>
</protein>
<sequence length="742" mass="83433">MADAKNLFSRDLKAHFGCVNAIEFSSNGGELIASGGDDHRVLIWNAEKALSDIGTPVPMKGEHNSNIFCIAFDNHNKKIYSGGNDEQVIVHDLTTGETMDVFMHDDAVYGLSVDPSNDNVFASACDDGRILIYDIRLPPQSADAFVLANYTSSMHAVMYNPVEPRLLATANAKEGLALWDVRKPRSCILRYGGGYTQQSCMSVRISRSGNQLIALRRRLPPVLYNIHSSPAVCEFDHDGYFNSCTMKSCSFAGDKDQYVLSGSDNFNLYVWKIPDDLSEYRCNKEPHMILRGHRSIVNQVRFNPANHIIISSGVEKIIKVWSPFPMMSGREGIDNGFVTNNDEREIYTHEEYINLVLRTGHVMNHDYSSQSVEEDPRMIAFFDSLVQRELEGNSSEDLSSSEEEMYERMVQLSRSDVSEDSSSDEDVNLAGQGHESEANEDDIDDPAVSPFTIAFASVMAAQASERSEALATGRNDTDQQSASRTENSEETQETESATSERRSELLNSDFWTTRRSISDLIAQKRKEMQKQSVEHKRNKLRRKRKLLSSSSDSSDEDDNVRKNIEEKLKSGKDDDLGHPENVKSAQKQRSQLQLKRLKQLRENVMNSDSDNSNPDSVENSDRLNPMSNSKKENDQESNSKCKDGSEALSSLHDKKIFSQEGACLIPNLESQGSKESWELKGEGSSQRRPVNGCGNTEQDIASTSSETQTAENSQPHWSEFKRFKNRNSKSKRQYRSRSQEED</sequence>
<organism evidence="5 6">
    <name type="scientific">Pinctada imbricata</name>
    <name type="common">Atlantic pearl-oyster</name>
    <name type="synonym">Pinctada martensii</name>
    <dbReference type="NCBI Taxonomy" id="66713"/>
    <lineage>
        <taxon>Eukaryota</taxon>
        <taxon>Metazoa</taxon>
        <taxon>Spiralia</taxon>
        <taxon>Lophotrochozoa</taxon>
        <taxon>Mollusca</taxon>
        <taxon>Bivalvia</taxon>
        <taxon>Autobranchia</taxon>
        <taxon>Pteriomorphia</taxon>
        <taxon>Pterioida</taxon>
        <taxon>Pterioidea</taxon>
        <taxon>Pteriidae</taxon>
        <taxon>Pinctada</taxon>
    </lineage>
</organism>
<dbReference type="GO" id="GO:0005737">
    <property type="term" value="C:cytoplasm"/>
    <property type="evidence" value="ECO:0007669"/>
    <property type="project" value="TreeGrafter"/>
</dbReference>
<keyword evidence="2" id="KW-0677">Repeat</keyword>
<feature type="compositionally biased region" description="Basic residues" evidence="4">
    <location>
        <begin position="536"/>
        <end position="546"/>
    </location>
</feature>
<dbReference type="Proteomes" id="UP001186944">
    <property type="component" value="Unassembled WGS sequence"/>
</dbReference>
<feature type="compositionally biased region" description="Acidic residues" evidence="4">
    <location>
        <begin position="418"/>
        <end position="427"/>
    </location>
</feature>
<feature type="repeat" description="WD" evidence="3">
    <location>
        <begin position="12"/>
        <end position="45"/>
    </location>
</feature>
<feature type="compositionally biased region" description="Basic and acidic residues" evidence="4">
    <location>
        <begin position="559"/>
        <end position="581"/>
    </location>
</feature>
<dbReference type="GO" id="GO:0080008">
    <property type="term" value="C:Cul4-RING E3 ubiquitin ligase complex"/>
    <property type="evidence" value="ECO:0007669"/>
    <property type="project" value="TreeGrafter"/>
</dbReference>
<reference evidence="5" key="1">
    <citation type="submission" date="2019-08" db="EMBL/GenBank/DDBJ databases">
        <title>The improved chromosome-level genome for the pearl oyster Pinctada fucata martensii using PacBio sequencing and Hi-C.</title>
        <authorList>
            <person name="Zheng Z."/>
        </authorList>
    </citation>
    <scope>NUCLEOTIDE SEQUENCE</scope>
    <source>
        <strain evidence="5">ZZ-2019</strain>
        <tissue evidence="5">Adductor muscle</tissue>
    </source>
</reference>
<feature type="compositionally biased region" description="Polar residues" evidence="4">
    <location>
        <begin position="683"/>
        <end position="716"/>
    </location>
</feature>
<evidence type="ECO:0000256" key="1">
    <source>
        <dbReference type="ARBA" id="ARBA00022574"/>
    </source>
</evidence>
<evidence type="ECO:0000256" key="4">
    <source>
        <dbReference type="SAM" id="MobiDB-lite"/>
    </source>
</evidence>
<name>A0AA88Y6H3_PINIB</name>
<comment type="caution">
    <text evidence="5">The sequence shown here is derived from an EMBL/GenBank/DDBJ whole genome shotgun (WGS) entry which is preliminary data.</text>
</comment>
<keyword evidence="1 3" id="KW-0853">WD repeat</keyword>
<dbReference type="Gene3D" id="2.130.10.10">
    <property type="entry name" value="YVTN repeat-like/Quinoprotein amine dehydrogenase"/>
    <property type="match status" value="3"/>
</dbReference>
<dbReference type="SMART" id="SM00320">
    <property type="entry name" value="WD40"/>
    <property type="match status" value="6"/>
</dbReference>
<proteinExistence type="predicted"/>
<dbReference type="EMBL" id="VSWD01000009">
    <property type="protein sequence ID" value="KAK3093824.1"/>
    <property type="molecule type" value="Genomic_DNA"/>
</dbReference>
<dbReference type="PANTHER" id="PTHR15574:SF43">
    <property type="entry name" value="DDB1- AND CUL4-ASSOCIATED FACTOR 5"/>
    <property type="match status" value="1"/>
</dbReference>
<evidence type="ECO:0008006" key="7">
    <source>
        <dbReference type="Google" id="ProtNLM"/>
    </source>
</evidence>
<evidence type="ECO:0000313" key="6">
    <source>
        <dbReference type="Proteomes" id="UP001186944"/>
    </source>
</evidence>
<evidence type="ECO:0000256" key="2">
    <source>
        <dbReference type="ARBA" id="ARBA00022737"/>
    </source>
</evidence>
<dbReference type="PROSITE" id="PS50294">
    <property type="entry name" value="WD_REPEATS_REGION"/>
    <property type="match status" value="2"/>
</dbReference>
<accession>A0AA88Y6H3</accession>
<dbReference type="GO" id="GO:0045717">
    <property type="term" value="P:negative regulation of fatty acid biosynthetic process"/>
    <property type="evidence" value="ECO:0007669"/>
    <property type="project" value="TreeGrafter"/>
</dbReference>
<dbReference type="Pfam" id="PF00400">
    <property type="entry name" value="WD40"/>
    <property type="match status" value="4"/>
</dbReference>
<dbReference type="InterPro" id="IPR001680">
    <property type="entry name" value="WD40_rpt"/>
</dbReference>
<feature type="region of interest" description="Disordered" evidence="4">
    <location>
        <begin position="524"/>
        <end position="646"/>
    </location>
</feature>
<evidence type="ECO:0000256" key="3">
    <source>
        <dbReference type="PROSITE-ProRule" id="PRU00221"/>
    </source>
</evidence>
<feature type="compositionally biased region" description="Basic and acidic residues" evidence="4">
    <location>
        <begin position="524"/>
        <end position="535"/>
    </location>
</feature>
<feature type="compositionally biased region" description="Basic and acidic residues" evidence="4">
    <location>
        <begin position="629"/>
        <end position="646"/>
    </location>
</feature>
<feature type="repeat" description="WD" evidence="3">
    <location>
        <begin position="60"/>
        <end position="101"/>
    </location>
</feature>
<evidence type="ECO:0000313" key="5">
    <source>
        <dbReference type="EMBL" id="KAK3093824.1"/>
    </source>
</evidence>
<feature type="compositionally biased region" description="Low complexity" evidence="4">
    <location>
        <begin position="602"/>
        <end position="617"/>
    </location>
</feature>
<keyword evidence="6" id="KW-1185">Reference proteome</keyword>
<feature type="repeat" description="WD" evidence="3">
    <location>
        <begin position="290"/>
        <end position="322"/>
    </location>
</feature>
<dbReference type="AlphaFoldDB" id="A0AA88Y6H3"/>
<dbReference type="PANTHER" id="PTHR15574">
    <property type="entry name" value="WD REPEAT DOMAIN-CONTAINING FAMILY"/>
    <property type="match status" value="1"/>
</dbReference>